<evidence type="ECO:0000313" key="2">
    <source>
        <dbReference type="EMBL" id="MCT2583109.1"/>
    </source>
</evidence>
<protein>
    <submittedName>
        <fullName evidence="2">Dihydrodipicolinate synthase family protein</fullName>
    </submittedName>
</protein>
<proteinExistence type="predicted"/>
<dbReference type="SMART" id="SM01130">
    <property type="entry name" value="DHDPS"/>
    <property type="match status" value="1"/>
</dbReference>
<reference evidence="2 3" key="1">
    <citation type="submission" date="2021-02" db="EMBL/GenBank/DDBJ databases">
        <title>Actinophytocola xerophila sp. nov., isolated from soil of cotton cropping field.</title>
        <authorList>
            <person name="Huang R."/>
            <person name="Chen X."/>
            <person name="Ge X."/>
            <person name="Liu W."/>
        </authorList>
    </citation>
    <scope>NUCLEOTIDE SEQUENCE [LARGE SCALE GENOMIC DNA]</scope>
    <source>
        <strain evidence="2 3">S1-96</strain>
    </source>
</reference>
<dbReference type="PANTHER" id="PTHR12128:SF38">
    <property type="entry name" value="DIHYDRODIPICOLINATE SYNTHETASE FAMILY PROTEIN (AFU_ORTHOLOGUE AFUA_6G00110)"/>
    <property type="match status" value="1"/>
</dbReference>
<name>A0ABT2J5H3_9PSEU</name>
<sequence>MQPDQRVAELAGRLRGRLVAAAATPTDGGGRVDAAVVDAYLAGLVADGAGGLAVCAHTGRGPYLDPTTRDLLVRRARSLDVPVVVGVGGPGDTPAATLAAAELAAAGGADALLVFPSPDPLDRHDALWRATGLPLVAFDLYTAPYQDTDLHALLAHPGVAGVKTARLHDAIACQAALAAARDAGRLAITGEDRMFGPSLMWGADAALVGIAAAAVPLTAGVLDAHVAGRFDEFVVASRRLDALASVTFRPPYDGYVQRMLWIAAAEQRIPPDHAGDAHGPDLDPAERSDVLTTWRTLAETRV</sequence>
<dbReference type="Pfam" id="PF00701">
    <property type="entry name" value="DHDPS"/>
    <property type="match status" value="1"/>
</dbReference>
<keyword evidence="3" id="KW-1185">Reference proteome</keyword>
<dbReference type="InterPro" id="IPR002220">
    <property type="entry name" value="DapA-like"/>
</dbReference>
<dbReference type="Proteomes" id="UP001156441">
    <property type="component" value="Unassembled WGS sequence"/>
</dbReference>
<dbReference type="InterPro" id="IPR013785">
    <property type="entry name" value="Aldolase_TIM"/>
</dbReference>
<gene>
    <name evidence="2" type="ORF">JT362_08270</name>
</gene>
<comment type="caution">
    <text evidence="2">The sequence shown here is derived from an EMBL/GenBank/DDBJ whole genome shotgun (WGS) entry which is preliminary data.</text>
</comment>
<dbReference type="SUPFAM" id="SSF51569">
    <property type="entry name" value="Aldolase"/>
    <property type="match status" value="1"/>
</dbReference>
<dbReference type="RefSeq" id="WP_260190479.1">
    <property type="nucleotide sequence ID" value="NZ_JAFFZE010000009.1"/>
</dbReference>
<dbReference type="EMBL" id="JAFFZE010000009">
    <property type="protein sequence ID" value="MCT2583109.1"/>
    <property type="molecule type" value="Genomic_DNA"/>
</dbReference>
<evidence type="ECO:0000256" key="1">
    <source>
        <dbReference type="ARBA" id="ARBA00023239"/>
    </source>
</evidence>
<dbReference type="PANTHER" id="PTHR12128">
    <property type="entry name" value="DIHYDRODIPICOLINATE SYNTHASE"/>
    <property type="match status" value="1"/>
</dbReference>
<evidence type="ECO:0000313" key="3">
    <source>
        <dbReference type="Proteomes" id="UP001156441"/>
    </source>
</evidence>
<dbReference type="Gene3D" id="3.20.20.70">
    <property type="entry name" value="Aldolase class I"/>
    <property type="match status" value="1"/>
</dbReference>
<keyword evidence="1" id="KW-0456">Lyase</keyword>
<accession>A0ABT2J5H3</accession>
<organism evidence="2 3">
    <name type="scientific">Actinophytocola gossypii</name>
    <dbReference type="NCBI Taxonomy" id="2812003"/>
    <lineage>
        <taxon>Bacteria</taxon>
        <taxon>Bacillati</taxon>
        <taxon>Actinomycetota</taxon>
        <taxon>Actinomycetes</taxon>
        <taxon>Pseudonocardiales</taxon>
        <taxon>Pseudonocardiaceae</taxon>
    </lineage>
</organism>